<dbReference type="PROSITE" id="PS50206">
    <property type="entry name" value="RHODANESE_3"/>
    <property type="match status" value="1"/>
</dbReference>
<comment type="caution">
    <text evidence="2">The sequence shown here is derived from an EMBL/GenBank/DDBJ whole genome shotgun (WGS) entry which is preliminary data.</text>
</comment>
<dbReference type="InterPro" id="IPR036873">
    <property type="entry name" value="Rhodanese-like_dom_sf"/>
</dbReference>
<name>A0ABU1K254_9PROT</name>
<feature type="domain" description="Rhodanese" evidence="1">
    <location>
        <begin position="36"/>
        <end position="125"/>
    </location>
</feature>
<organism evidence="2 3">
    <name type="scientific">Inquilinus ginsengisoli</name>
    <dbReference type="NCBI Taxonomy" id="363840"/>
    <lineage>
        <taxon>Bacteria</taxon>
        <taxon>Pseudomonadati</taxon>
        <taxon>Pseudomonadota</taxon>
        <taxon>Alphaproteobacteria</taxon>
        <taxon>Rhodospirillales</taxon>
        <taxon>Rhodospirillaceae</taxon>
        <taxon>Inquilinus</taxon>
    </lineage>
</organism>
<dbReference type="RefSeq" id="WP_309801195.1">
    <property type="nucleotide sequence ID" value="NZ_JAVDPW010000014.1"/>
</dbReference>
<dbReference type="InterPro" id="IPR001763">
    <property type="entry name" value="Rhodanese-like_dom"/>
</dbReference>
<dbReference type="Proteomes" id="UP001262410">
    <property type="component" value="Unassembled WGS sequence"/>
</dbReference>
<dbReference type="EMBL" id="JAVDPW010000014">
    <property type="protein sequence ID" value="MDR6293869.1"/>
    <property type="molecule type" value="Genomic_DNA"/>
</dbReference>
<proteinExistence type="predicted"/>
<evidence type="ECO:0000259" key="1">
    <source>
        <dbReference type="PROSITE" id="PS50206"/>
    </source>
</evidence>
<dbReference type="Gene3D" id="3.40.250.10">
    <property type="entry name" value="Rhodanese-like domain"/>
    <property type="match status" value="1"/>
</dbReference>
<dbReference type="CDD" id="cd01444">
    <property type="entry name" value="GlpE_ST"/>
    <property type="match status" value="1"/>
</dbReference>
<protein>
    <submittedName>
        <fullName evidence="2">Rhodanese-related sulfurtransferase</fullName>
    </submittedName>
</protein>
<dbReference type="InterPro" id="IPR023695">
    <property type="entry name" value="Thiosulf_sulfurTrfase"/>
</dbReference>
<dbReference type="SUPFAM" id="SSF52821">
    <property type="entry name" value="Rhodanese/Cell cycle control phosphatase"/>
    <property type="match status" value="1"/>
</dbReference>
<evidence type="ECO:0000313" key="3">
    <source>
        <dbReference type="Proteomes" id="UP001262410"/>
    </source>
</evidence>
<dbReference type="Pfam" id="PF00581">
    <property type="entry name" value="Rhodanese"/>
    <property type="match status" value="1"/>
</dbReference>
<gene>
    <name evidence="2" type="ORF">E9232_006422</name>
</gene>
<evidence type="ECO:0000313" key="2">
    <source>
        <dbReference type="EMBL" id="MDR6293869.1"/>
    </source>
</evidence>
<sequence length="290" mass="32316">MRRQPEYRVHAPDTGRTLMPSNTEITVSQLSRLIGMPKAPMIVDVRTDEDYDADTRLLPTAIRRDFKAVPAWASGFAHRHVVVVCQRGQKLSQGVAAWLRHEGAEAESLEGGFEAWRDAGGLLVSVDKLPPRDASGRTVWVTRARPKVDRIACPWLIRRFVDPDAVFLFVAPAEVPLVADRFGATPFDIDGVFWSHRGETCTFDTMVGEFGLRAEALDRLAVIVRAADTARLDLVPQAAGFLAAALGLSRMFRDDLEQLDASMVLYDALYRWCRDATEETHNWPSTTKPA</sequence>
<accession>A0ABU1K254</accession>
<reference evidence="2 3" key="1">
    <citation type="submission" date="2023-07" db="EMBL/GenBank/DDBJ databases">
        <title>Sorghum-associated microbial communities from plants grown in Nebraska, USA.</title>
        <authorList>
            <person name="Schachtman D."/>
        </authorList>
    </citation>
    <scope>NUCLEOTIDE SEQUENCE [LARGE SCALE GENOMIC DNA]</scope>
    <source>
        <strain evidence="2 3">584</strain>
    </source>
</reference>
<dbReference type="Pfam" id="PF09828">
    <property type="entry name" value="ChrB_C"/>
    <property type="match status" value="1"/>
</dbReference>
<keyword evidence="3" id="KW-1185">Reference proteome</keyword>
<dbReference type="SMART" id="SM00450">
    <property type="entry name" value="RHOD"/>
    <property type="match status" value="1"/>
</dbReference>
<dbReference type="InterPro" id="IPR018634">
    <property type="entry name" value="ChrB_C"/>
</dbReference>